<reference evidence="1 2" key="2">
    <citation type="submission" date="2020-03" db="EMBL/GenBank/DDBJ databases">
        <authorList>
            <person name="Ichikawa N."/>
            <person name="Kimura A."/>
            <person name="Kitahashi Y."/>
            <person name="Uohara A."/>
        </authorList>
    </citation>
    <scope>NUCLEOTIDE SEQUENCE [LARGE SCALE GENOMIC DNA]</scope>
    <source>
        <strain evidence="1 2">NBRC 107702</strain>
    </source>
</reference>
<name>A0A6F8XM18_9ACTN</name>
<organism evidence="1 2">
    <name type="scientific">Phytohabitans flavus</name>
    <dbReference type="NCBI Taxonomy" id="1076124"/>
    <lineage>
        <taxon>Bacteria</taxon>
        <taxon>Bacillati</taxon>
        <taxon>Actinomycetota</taxon>
        <taxon>Actinomycetes</taxon>
        <taxon>Micromonosporales</taxon>
        <taxon>Micromonosporaceae</taxon>
    </lineage>
</organism>
<dbReference type="RefSeq" id="WP_173034382.1">
    <property type="nucleotide sequence ID" value="NZ_AP022870.1"/>
</dbReference>
<proteinExistence type="predicted"/>
<evidence type="ECO:0000313" key="2">
    <source>
        <dbReference type="Proteomes" id="UP000502508"/>
    </source>
</evidence>
<evidence type="ECO:0000313" key="1">
    <source>
        <dbReference type="EMBL" id="BCB74862.1"/>
    </source>
</evidence>
<accession>A0A6F8XM18</accession>
<dbReference type="AlphaFoldDB" id="A0A6F8XM18"/>
<reference evidence="1 2" key="1">
    <citation type="submission" date="2020-03" db="EMBL/GenBank/DDBJ databases">
        <title>Whole genome shotgun sequence of Phytohabitans flavus NBRC 107702.</title>
        <authorList>
            <person name="Komaki H."/>
            <person name="Tamura T."/>
        </authorList>
    </citation>
    <scope>NUCLEOTIDE SEQUENCE [LARGE SCALE GENOMIC DNA]</scope>
    <source>
        <strain evidence="1 2">NBRC 107702</strain>
    </source>
</reference>
<dbReference type="Proteomes" id="UP000502508">
    <property type="component" value="Chromosome"/>
</dbReference>
<sequence length="145" mass="15381">MPDWRSRLAVSYVDEDGNSVDVTPIDAFSPSFSLNAETLHSIEQTHIGVVYTPQTITFSMTVRAIGDAAAKLTLLALQGKRFNVTLQETDDGDDWSFDSIVLSDCIITSATPSPATISGAPAATFSGMSLGATVDPKAGETREIP</sequence>
<gene>
    <name evidence="1" type="ORF">Pflav_012720</name>
</gene>
<dbReference type="KEGG" id="pfla:Pflav_012720"/>
<protein>
    <submittedName>
        <fullName evidence="1">Uncharacterized protein</fullName>
    </submittedName>
</protein>
<dbReference type="EMBL" id="AP022870">
    <property type="protein sequence ID" value="BCB74862.1"/>
    <property type="molecule type" value="Genomic_DNA"/>
</dbReference>
<keyword evidence="2" id="KW-1185">Reference proteome</keyword>